<dbReference type="STRING" id="1464122.SAMN05421737_107145"/>
<organism evidence="1 2">
    <name type="scientific">Shouchella lonarensis</name>
    <dbReference type="NCBI Taxonomy" id="1464122"/>
    <lineage>
        <taxon>Bacteria</taxon>
        <taxon>Bacillati</taxon>
        <taxon>Bacillota</taxon>
        <taxon>Bacilli</taxon>
        <taxon>Bacillales</taxon>
        <taxon>Bacillaceae</taxon>
        <taxon>Shouchella</taxon>
    </lineage>
</organism>
<dbReference type="EMBL" id="FMYM01000007">
    <property type="protein sequence ID" value="SDC34184.1"/>
    <property type="molecule type" value="Genomic_DNA"/>
</dbReference>
<dbReference type="AlphaFoldDB" id="A0A1G6KT87"/>
<name>A0A1G6KT87_9BACI</name>
<dbReference type="SUPFAM" id="SSF160755">
    <property type="entry name" value="YugN-like"/>
    <property type="match status" value="1"/>
</dbReference>
<dbReference type="Pfam" id="PF08868">
    <property type="entry name" value="YugN"/>
    <property type="match status" value="1"/>
</dbReference>
<dbReference type="InterPro" id="IPR036491">
    <property type="entry name" value="YugN-like_sf"/>
</dbReference>
<evidence type="ECO:0000313" key="2">
    <source>
        <dbReference type="Proteomes" id="UP000242662"/>
    </source>
</evidence>
<reference evidence="2" key="1">
    <citation type="submission" date="2016-09" db="EMBL/GenBank/DDBJ databases">
        <authorList>
            <person name="Varghese N."/>
            <person name="Submissions S."/>
        </authorList>
    </citation>
    <scope>NUCLEOTIDE SEQUENCE [LARGE SCALE GENOMIC DNA]</scope>
    <source>
        <strain evidence="2">25nlg</strain>
    </source>
</reference>
<dbReference type="Gene3D" id="3.30.310.100">
    <property type="entry name" value="YugN-like"/>
    <property type="match status" value="1"/>
</dbReference>
<dbReference type="InterPro" id="IPR014967">
    <property type="entry name" value="Uncharacterised_YugN-like"/>
</dbReference>
<proteinExistence type="predicted"/>
<evidence type="ECO:0000313" key="1">
    <source>
        <dbReference type="EMBL" id="SDC34184.1"/>
    </source>
</evidence>
<accession>A0A1G6KT87</accession>
<sequence>MKFTETNLENKELPFSIVHYAAETLGFVHAEQWDYERVMFDYKIVHHDGTFYLRIPAYAVKGDMPHPSTTVKLMTPILGKYYYPHGVEYGEETFPQAVLDKCRTKLTSLTKTIEQELQEL</sequence>
<gene>
    <name evidence="1" type="ORF">SAMN05421737_107145</name>
</gene>
<protein>
    <submittedName>
        <fullName evidence="1">YugN-like family protein</fullName>
    </submittedName>
</protein>
<dbReference type="Proteomes" id="UP000242662">
    <property type="component" value="Unassembled WGS sequence"/>
</dbReference>
<keyword evidence="2" id="KW-1185">Reference proteome</keyword>
<dbReference type="RefSeq" id="WP_090775955.1">
    <property type="nucleotide sequence ID" value="NZ_FMYM01000007.1"/>
</dbReference>
<dbReference type="OrthoDB" id="2679642at2"/>